<dbReference type="Proteomes" id="UP000004259">
    <property type="component" value="Unassembled WGS sequence"/>
</dbReference>
<accession>E9SH83</accession>
<feature type="transmembrane region" description="Helical" evidence="1">
    <location>
        <begin position="6"/>
        <end position="29"/>
    </location>
</feature>
<gene>
    <name evidence="2" type="ORF">CUS_7611</name>
</gene>
<comment type="caution">
    <text evidence="2">The sequence shown here is derived from an EMBL/GenBank/DDBJ whole genome shotgun (WGS) entry which is preliminary data.</text>
</comment>
<proteinExistence type="predicted"/>
<dbReference type="AlphaFoldDB" id="E9SH83"/>
<keyword evidence="1" id="KW-0472">Membrane</keyword>
<protein>
    <submittedName>
        <fullName evidence="2">Uncharacterized protein</fullName>
    </submittedName>
</protein>
<dbReference type="STRING" id="246199.CUS_7611"/>
<sequence>MKRLYHYTPMLILTIFAAVFMVLTQLLIFCQTMVLNTDYYVWTISDSGAEEALYNEVSTYFRQYSIPTDIPQDVYMKSLDKTTITVTAKRLTKTSLDYVFGNTHVKPQVQFDFTDFENDVTDYIEKYSDANNIVKDAEYYSFIDNTLENAEAKIENCFDIMMAQKLSESGAVSISRKVVPKMKGVLALSCVVLLALLAVMYYIDRHHPFDMPYWIGVILFVGSALLLIPAIYCRYTGYFDGLFLTDESIYYAITGAIYGVTDRLILVNCILFGLGVVLIIFAQIIHIFRVREAMQYHHHHHDDDDEADTNS</sequence>
<keyword evidence="1" id="KW-0812">Transmembrane</keyword>
<dbReference type="OrthoDB" id="1817922at2"/>
<keyword evidence="3" id="KW-1185">Reference proteome</keyword>
<name>E9SH83_RUMAL</name>
<organism evidence="2 3">
    <name type="scientific">Ruminococcus albus 8</name>
    <dbReference type="NCBI Taxonomy" id="246199"/>
    <lineage>
        <taxon>Bacteria</taxon>
        <taxon>Bacillati</taxon>
        <taxon>Bacillota</taxon>
        <taxon>Clostridia</taxon>
        <taxon>Eubacteriales</taxon>
        <taxon>Oscillospiraceae</taxon>
        <taxon>Ruminococcus</taxon>
    </lineage>
</organism>
<feature type="transmembrane region" description="Helical" evidence="1">
    <location>
        <begin position="185"/>
        <end position="203"/>
    </location>
</feature>
<keyword evidence="1" id="KW-1133">Transmembrane helix</keyword>
<reference evidence="2 3" key="1">
    <citation type="submission" date="2011-02" db="EMBL/GenBank/DDBJ databases">
        <authorList>
            <person name="Nelson K.E."/>
            <person name="Sutton G."/>
            <person name="Torralba M."/>
            <person name="Durkin S."/>
            <person name="Harkins D."/>
            <person name="Montgomery R."/>
            <person name="Ziemer C."/>
            <person name="Klaassens E."/>
            <person name="Ocuiv P."/>
            <person name="Morrison M."/>
        </authorList>
    </citation>
    <scope>NUCLEOTIDE SEQUENCE [LARGE SCALE GENOMIC DNA]</scope>
    <source>
        <strain evidence="2 3">8</strain>
    </source>
</reference>
<dbReference type="eggNOG" id="ENOG5030UMG">
    <property type="taxonomic scope" value="Bacteria"/>
</dbReference>
<evidence type="ECO:0000313" key="3">
    <source>
        <dbReference type="Proteomes" id="UP000004259"/>
    </source>
</evidence>
<evidence type="ECO:0000313" key="2">
    <source>
        <dbReference type="EMBL" id="EGC01311.1"/>
    </source>
</evidence>
<dbReference type="EMBL" id="ADKM02000130">
    <property type="protein sequence ID" value="EGC01311.1"/>
    <property type="molecule type" value="Genomic_DNA"/>
</dbReference>
<evidence type="ECO:0000256" key="1">
    <source>
        <dbReference type="SAM" id="Phobius"/>
    </source>
</evidence>
<feature type="transmembrane region" description="Helical" evidence="1">
    <location>
        <begin position="215"/>
        <end position="235"/>
    </location>
</feature>
<feature type="transmembrane region" description="Helical" evidence="1">
    <location>
        <begin position="265"/>
        <end position="288"/>
    </location>
</feature>
<dbReference type="RefSeq" id="WP_002852728.1">
    <property type="nucleotide sequence ID" value="NZ_ADKM02000130.1"/>
</dbReference>